<gene>
    <name evidence="1" type="ORF">RSOL_487400</name>
</gene>
<dbReference type="OrthoDB" id="809632at2759"/>
<dbReference type="EMBL" id="JATN01000316">
    <property type="protein sequence ID" value="EUC63266.1"/>
    <property type="molecule type" value="Genomic_DNA"/>
</dbReference>
<dbReference type="AlphaFoldDB" id="X8JJ78"/>
<reference evidence="2" key="1">
    <citation type="journal article" date="2014" name="Genome Announc.">
        <title>Draft genome sequence of the plant-pathogenic soil fungus Rhizoctonia solani anastomosis group 3 strain Rhs1AP.</title>
        <authorList>
            <person name="Cubeta M.A."/>
            <person name="Thomas E."/>
            <person name="Dean R.A."/>
            <person name="Jabaji S."/>
            <person name="Neate S.M."/>
            <person name="Tavantzis S."/>
            <person name="Toda T."/>
            <person name="Vilgalys R."/>
            <person name="Bharathan N."/>
            <person name="Fedorova-Abrams N."/>
            <person name="Pakala S.B."/>
            <person name="Pakala S.M."/>
            <person name="Zafar N."/>
            <person name="Joardar V."/>
            <person name="Losada L."/>
            <person name="Nierman W.C."/>
        </authorList>
    </citation>
    <scope>NUCLEOTIDE SEQUENCE [LARGE SCALE GENOMIC DNA]</scope>
    <source>
        <strain evidence="2">AG-3</strain>
    </source>
</reference>
<dbReference type="Proteomes" id="UP000030108">
    <property type="component" value="Unassembled WGS sequence"/>
</dbReference>
<feature type="non-terminal residue" evidence="1">
    <location>
        <position position="74"/>
    </location>
</feature>
<comment type="caution">
    <text evidence="1">The sequence shown here is derived from an EMBL/GenBank/DDBJ whole genome shotgun (WGS) entry which is preliminary data.</text>
</comment>
<organism evidence="1 2">
    <name type="scientific">Rhizoctonia solani AG-3 Rhs1AP</name>
    <dbReference type="NCBI Taxonomy" id="1086054"/>
    <lineage>
        <taxon>Eukaryota</taxon>
        <taxon>Fungi</taxon>
        <taxon>Dikarya</taxon>
        <taxon>Basidiomycota</taxon>
        <taxon>Agaricomycotina</taxon>
        <taxon>Agaricomycetes</taxon>
        <taxon>Cantharellales</taxon>
        <taxon>Ceratobasidiaceae</taxon>
        <taxon>Rhizoctonia</taxon>
    </lineage>
</organism>
<accession>X8JJ78</accession>
<protein>
    <submittedName>
        <fullName evidence="1">Uncharacterized protein</fullName>
    </submittedName>
</protein>
<evidence type="ECO:0000313" key="1">
    <source>
        <dbReference type="EMBL" id="EUC63266.1"/>
    </source>
</evidence>
<sequence>MRDLSIKSYASGFLRSEVEGVKAGELLRVSKCSSQEYNTFKLPPEHPVTAIKEEESMPLSFYVGRLGMPAFYGL</sequence>
<proteinExistence type="predicted"/>
<evidence type="ECO:0000313" key="2">
    <source>
        <dbReference type="Proteomes" id="UP000030108"/>
    </source>
</evidence>
<name>X8JJ78_9AGAM</name>